<protein>
    <submittedName>
        <fullName evidence="2">EexN family lipoprotein</fullName>
    </submittedName>
</protein>
<feature type="signal peptide" evidence="1">
    <location>
        <begin position="1"/>
        <end position="24"/>
    </location>
</feature>
<dbReference type="Proteomes" id="UP000716322">
    <property type="component" value="Unassembled WGS sequence"/>
</dbReference>
<evidence type="ECO:0000313" key="3">
    <source>
        <dbReference type="Proteomes" id="UP000716322"/>
    </source>
</evidence>
<comment type="caution">
    <text evidence="2">The sequence shown here is derived from an EMBL/GenBank/DDBJ whole genome shotgun (WGS) entry which is preliminary data.</text>
</comment>
<accession>A0ABX0P7G3</accession>
<sequence>MKSTLFAVSMAALMLGCGREAAMAIPELGDRVLTVDEFLAQPDLRNKVGVLCRNDPGRMGATPNCVNVRRADHIASMGTTDKLRLDLAH</sequence>
<dbReference type="NCBIfam" id="NF033894">
    <property type="entry name" value="Eex_IncN"/>
    <property type="match status" value="1"/>
</dbReference>
<keyword evidence="3" id="KW-1185">Reference proteome</keyword>
<feature type="chain" id="PRO_5045342341" evidence="1">
    <location>
        <begin position="25"/>
        <end position="89"/>
    </location>
</feature>
<dbReference type="RefSeq" id="WP_166856142.1">
    <property type="nucleotide sequence ID" value="NZ_JAAQOM010000001.1"/>
</dbReference>
<evidence type="ECO:0000313" key="2">
    <source>
        <dbReference type="EMBL" id="NIA52543.1"/>
    </source>
</evidence>
<gene>
    <name evidence="2" type="ORF">HAV22_02590</name>
</gene>
<evidence type="ECO:0000256" key="1">
    <source>
        <dbReference type="SAM" id="SignalP"/>
    </source>
</evidence>
<keyword evidence="2" id="KW-0449">Lipoprotein</keyword>
<keyword evidence="1" id="KW-0732">Signal</keyword>
<dbReference type="InterPro" id="IPR047937">
    <property type="entry name" value="Eex_IncN-like"/>
</dbReference>
<dbReference type="PROSITE" id="PS51257">
    <property type="entry name" value="PROKAR_LIPOPROTEIN"/>
    <property type="match status" value="1"/>
</dbReference>
<dbReference type="EMBL" id="JAAQOM010000001">
    <property type="protein sequence ID" value="NIA52543.1"/>
    <property type="molecule type" value="Genomic_DNA"/>
</dbReference>
<reference evidence="2 3" key="1">
    <citation type="submission" date="2020-03" db="EMBL/GenBank/DDBJ databases">
        <title>Genome sequence of strain Massilia sp. TW-1.</title>
        <authorList>
            <person name="Chaudhary D.K."/>
        </authorList>
    </citation>
    <scope>NUCLEOTIDE SEQUENCE [LARGE SCALE GENOMIC DNA]</scope>
    <source>
        <strain evidence="2 3">TW-1</strain>
    </source>
</reference>
<proteinExistence type="predicted"/>
<name>A0ABX0P7G3_9BURK</name>
<organism evidence="2 3">
    <name type="scientific">Telluria antibiotica</name>
    <dbReference type="NCBI Taxonomy" id="2717319"/>
    <lineage>
        <taxon>Bacteria</taxon>
        <taxon>Pseudomonadati</taxon>
        <taxon>Pseudomonadota</taxon>
        <taxon>Betaproteobacteria</taxon>
        <taxon>Burkholderiales</taxon>
        <taxon>Oxalobacteraceae</taxon>
        <taxon>Telluria group</taxon>
        <taxon>Telluria</taxon>
    </lineage>
</organism>